<dbReference type="KEGG" id="niy:FQ775_10045"/>
<dbReference type="PANTHER" id="PTHR43283:SF3">
    <property type="entry name" value="BETA-LACTAMASE FAMILY PROTEIN (AFU_ORTHOLOGUE AFUA_5G07500)"/>
    <property type="match status" value="1"/>
</dbReference>
<dbReference type="OrthoDB" id="9808046at2"/>
<dbReference type="InterPro" id="IPR001466">
    <property type="entry name" value="Beta-lactam-related"/>
</dbReference>
<dbReference type="AlphaFoldDB" id="A0A5B8KYS3"/>
<dbReference type="EMBL" id="CP042301">
    <property type="protein sequence ID" value="QDZ00696.1"/>
    <property type="molecule type" value="Genomic_DNA"/>
</dbReference>
<dbReference type="InterPro" id="IPR012338">
    <property type="entry name" value="Beta-lactam/transpept-like"/>
</dbReference>
<dbReference type="Gene3D" id="3.40.710.10">
    <property type="entry name" value="DD-peptidase/beta-lactamase superfamily"/>
    <property type="match status" value="1"/>
</dbReference>
<dbReference type="RefSeq" id="WP_146299342.1">
    <property type="nucleotide sequence ID" value="NZ_CP042301.2"/>
</dbReference>
<name>A0A5B8KYS3_9HYPH</name>
<proteinExistence type="predicted"/>
<sequence>MAVAGAAFHPERLPHLRDMLARHVESGFVPGLVAAIWRKGELHLETLGHQAFGGAPMRRDSIFRGASITKPVTAAAAMILVEEGRLRLDDPVDPFLPELSGRKVLRSIASGLDDTVPANRPITLRDLLTQRLGLGAIMVWPPQHPIQHAMAEAGVAPGFELPALDNDAYMAALGALPLAAQPGEEWLYNNGLDVAGILIARASGQSLGDFMRERMFAPLGMKDTGFFVPAAKRDRLVTLYRNDHATGRLIVHDDPGSRFPRPPVFESGAGGLVTTADDYLAFQRMLLAGGSLDGKRILSRASVALMTTDQLSPAQKAGPHAAMFLNGNSGWGLGMAVALARDNLWMNPGRFGWDGGYGTSAYADPTEGLAGILLTQRMMDSPAPPPTYTDFWTGAYQAIV</sequence>
<dbReference type="Proteomes" id="UP000321389">
    <property type="component" value="Chromosome"/>
</dbReference>
<dbReference type="PANTHER" id="PTHR43283">
    <property type="entry name" value="BETA-LACTAMASE-RELATED"/>
    <property type="match status" value="1"/>
</dbReference>
<dbReference type="SUPFAM" id="SSF56601">
    <property type="entry name" value="beta-lactamase/transpeptidase-like"/>
    <property type="match status" value="1"/>
</dbReference>
<accession>A0A5B8KYS3</accession>
<evidence type="ECO:0000259" key="1">
    <source>
        <dbReference type="Pfam" id="PF00144"/>
    </source>
</evidence>
<gene>
    <name evidence="2" type="ORF">FQ775_10045</name>
</gene>
<protein>
    <submittedName>
        <fullName evidence="2">Beta-lactamase family protein</fullName>
    </submittedName>
</protein>
<feature type="domain" description="Beta-lactamase-related" evidence="1">
    <location>
        <begin position="17"/>
        <end position="379"/>
    </location>
</feature>
<evidence type="ECO:0000313" key="3">
    <source>
        <dbReference type="Proteomes" id="UP000321389"/>
    </source>
</evidence>
<reference evidence="2" key="1">
    <citation type="submission" date="2020-04" db="EMBL/GenBank/DDBJ databases">
        <title>Nitratireductor sp. nov. isolated from mangrove soil.</title>
        <authorList>
            <person name="Ye Y."/>
        </authorList>
    </citation>
    <scope>NUCLEOTIDE SEQUENCE</scope>
    <source>
        <strain evidence="2">SY7</strain>
    </source>
</reference>
<dbReference type="InterPro" id="IPR050789">
    <property type="entry name" value="Diverse_Enzym_Activities"/>
</dbReference>
<dbReference type="Pfam" id="PF00144">
    <property type="entry name" value="Beta-lactamase"/>
    <property type="match status" value="1"/>
</dbReference>
<organism evidence="2 3">
    <name type="scientific">Nitratireductor mangrovi</name>
    <dbReference type="NCBI Taxonomy" id="2599600"/>
    <lineage>
        <taxon>Bacteria</taxon>
        <taxon>Pseudomonadati</taxon>
        <taxon>Pseudomonadota</taxon>
        <taxon>Alphaproteobacteria</taxon>
        <taxon>Hyphomicrobiales</taxon>
        <taxon>Phyllobacteriaceae</taxon>
        <taxon>Nitratireductor</taxon>
    </lineage>
</organism>
<evidence type="ECO:0000313" key="2">
    <source>
        <dbReference type="EMBL" id="QDZ00696.1"/>
    </source>
</evidence>
<keyword evidence="3" id="KW-1185">Reference proteome</keyword>